<accession>A7T9N0</accession>
<organism evidence="1 2">
    <name type="scientific">Nematostella vectensis</name>
    <name type="common">Starlet sea anemone</name>
    <dbReference type="NCBI Taxonomy" id="45351"/>
    <lineage>
        <taxon>Eukaryota</taxon>
        <taxon>Metazoa</taxon>
        <taxon>Cnidaria</taxon>
        <taxon>Anthozoa</taxon>
        <taxon>Hexacorallia</taxon>
        <taxon>Actiniaria</taxon>
        <taxon>Edwardsiidae</taxon>
        <taxon>Nematostella</taxon>
    </lineage>
</organism>
<name>A7T9N0_NEMVE</name>
<gene>
    <name evidence="1" type="ORF">NEMVEDRAFT_v1g3418</name>
</gene>
<dbReference type="AlphaFoldDB" id="A7T9N0"/>
<dbReference type="InterPro" id="IPR043138">
    <property type="entry name" value="GGT_lsub"/>
</dbReference>
<feature type="non-terminal residue" evidence="1">
    <location>
        <position position="241"/>
    </location>
</feature>
<keyword evidence="2" id="KW-1185">Reference proteome</keyword>
<evidence type="ECO:0008006" key="3">
    <source>
        <dbReference type="Google" id="ProtNLM"/>
    </source>
</evidence>
<dbReference type="STRING" id="45351.A7T9N0"/>
<dbReference type="PANTHER" id="PTHR11686">
    <property type="entry name" value="GAMMA GLUTAMYL TRANSPEPTIDASE"/>
    <property type="match status" value="1"/>
</dbReference>
<dbReference type="InterPro" id="IPR000101">
    <property type="entry name" value="GGT_peptidase"/>
</dbReference>
<dbReference type="OMA" id="DAHECTN"/>
<dbReference type="InterPro" id="IPR029055">
    <property type="entry name" value="Ntn_hydrolases_N"/>
</dbReference>
<dbReference type="Pfam" id="PF01019">
    <property type="entry name" value="G_glu_transpept"/>
    <property type="match status" value="1"/>
</dbReference>
<dbReference type="Gene3D" id="1.10.246.130">
    <property type="match status" value="1"/>
</dbReference>
<dbReference type="InParanoid" id="A7T9N0"/>
<reference evidence="1 2" key="1">
    <citation type="journal article" date="2007" name="Science">
        <title>Sea anemone genome reveals ancestral eumetazoan gene repertoire and genomic organization.</title>
        <authorList>
            <person name="Putnam N.H."/>
            <person name="Srivastava M."/>
            <person name="Hellsten U."/>
            <person name="Dirks B."/>
            <person name="Chapman J."/>
            <person name="Salamov A."/>
            <person name="Terry A."/>
            <person name="Shapiro H."/>
            <person name="Lindquist E."/>
            <person name="Kapitonov V.V."/>
            <person name="Jurka J."/>
            <person name="Genikhovich G."/>
            <person name="Grigoriev I.V."/>
            <person name="Lucas S.M."/>
            <person name="Steele R.E."/>
            <person name="Finnerty J.R."/>
            <person name="Technau U."/>
            <person name="Martindale M.Q."/>
            <person name="Rokhsar D.S."/>
        </authorList>
    </citation>
    <scope>NUCLEOTIDE SEQUENCE [LARGE SCALE GENOMIC DNA]</scope>
    <source>
        <strain evidence="2">CH2 X CH6</strain>
    </source>
</reference>
<proteinExistence type="predicted"/>
<protein>
    <recommendedName>
        <fullName evidence="3">Gamma-glutamyltransferase</fullName>
    </recommendedName>
</protein>
<dbReference type="EMBL" id="DS473499">
    <property type="protein sequence ID" value="EDO27294.1"/>
    <property type="molecule type" value="Genomic_DNA"/>
</dbReference>
<dbReference type="PANTHER" id="PTHR11686:SF9">
    <property type="entry name" value="RE13973P"/>
    <property type="match status" value="1"/>
</dbReference>
<dbReference type="SUPFAM" id="SSF56235">
    <property type="entry name" value="N-terminal nucleophile aminohydrolases (Ntn hydrolases)"/>
    <property type="match status" value="1"/>
</dbReference>
<dbReference type="PRINTS" id="PR01210">
    <property type="entry name" value="GGTRANSPTASE"/>
</dbReference>
<dbReference type="PhylomeDB" id="A7T9N0"/>
<evidence type="ECO:0000313" key="1">
    <source>
        <dbReference type="EMBL" id="EDO27294.1"/>
    </source>
</evidence>
<evidence type="ECO:0000313" key="2">
    <source>
        <dbReference type="Proteomes" id="UP000001593"/>
    </source>
</evidence>
<dbReference type="HOGENOM" id="CLU_014813_2_0_1"/>
<feature type="non-terminal residue" evidence="1">
    <location>
        <position position="1"/>
    </location>
</feature>
<dbReference type="GO" id="GO:0036374">
    <property type="term" value="F:glutathione hydrolase activity"/>
    <property type="evidence" value="ECO:0000318"/>
    <property type="project" value="GO_Central"/>
</dbReference>
<dbReference type="GO" id="GO:0006751">
    <property type="term" value="P:glutathione catabolic process"/>
    <property type="evidence" value="ECO:0000318"/>
    <property type="project" value="GO_Central"/>
</dbReference>
<sequence>VGPPDADGPYHHAAVAADSGKCSEIGRDMMKLRNGSAVDATIAALFCIGLMNIHSAGAGNRAYITRHFCHVFSGPSSVAVPGEIKGYLAAWKKYGRLPWKVLVQPSIALAREGVQIGYDTFSSMKEIQPLLLNSRGLSELFITEDGNLRKLGETIKLPKLARTLERIRDDPESFYTGDLARDIVNELQEEGGLITLEDMRNYKVKVKEPLKFRFGEYNFFTTPPPGSGTVLNLILNILKGR</sequence>
<dbReference type="eggNOG" id="KOG2410">
    <property type="taxonomic scope" value="Eukaryota"/>
</dbReference>
<dbReference type="Proteomes" id="UP000001593">
    <property type="component" value="Unassembled WGS sequence"/>
</dbReference>
<dbReference type="GO" id="GO:0005886">
    <property type="term" value="C:plasma membrane"/>
    <property type="evidence" value="ECO:0000318"/>
    <property type="project" value="GO_Central"/>
</dbReference>